<dbReference type="Pfam" id="PF12669">
    <property type="entry name" value="FeoB_associated"/>
    <property type="match status" value="1"/>
</dbReference>
<evidence type="ECO:0000313" key="3">
    <source>
        <dbReference type="Proteomes" id="UP000249377"/>
    </source>
</evidence>
<keyword evidence="1" id="KW-1133">Transmembrane helix</keyword>
<comment type="caution">
    <text evidence="2">The sequence shown here is derived from an EMBL/GenBank/DDBJ whole genome shotgun (WGS) entry which is preliminary data.</text>
</comment>
<sequence>MWEFFVNNLATIIISLLLLLVVVLIIRKMVKDRKKGRSSCGCGCKDCPSSSMCHKH</sequence>
<keyword evidence="1" id="KW-0472">Membrane</keyword>
<name>A0A328UGQ9_9FIRM</name>
<dbReference type="Proteomes" id="UP000249377">
    <property type="component" value="Unassembled WGS sequence"/>
</dbReference>
<dbReference type="RefSeq" id="WP_112331754.1">
    <property type="nucleotide sequence ID" value="NZ_JADPHD010000001.1"/>
</dbReference>
<proteinExistence type="predicted"/>
<evidence type="ECO:0000313" key="2">
    <source>
        <dbReference type="EMBL" id="RAQ30559.1"/>
    </source>
</evidence>
<reference evidence="2 3" key="1">
    <citation type="submission" date="2018-06" db="EMBL/GenBank/DDBJ databases">
        <title>Noncontiguous genome sequence of Ruminococcaceae bacterium ASD2818.</title>
        <authorList>
            <person name="Chaplin A.V."/>
            <person name="Sokolova S.R."/>
            <person name="Kochetkova T.O."/>
            <person name="Goltsov A.Y."/>
            <person name="Trofimov D.Y."/>
            <person name="Efimov B.A."/>
        </authorList>
    </citation>
    <scope>NUCLEOTIDE SEQUENCE [LARGE SCALE GENOMIC DNA]</scope>
    <source>
        <strain evidence="2 3">ASD2818</strain>
    </source>
</reference>
<protein>
    <submittedName>
        <fullName evidence="2">FeoB-associated Cys-rich membrane protein</fullName>
    </submittedName>
</protein>
<dbReference type="AlphaFoldDB" id="A0A328UGQ9"/>
<dbReference type="EMBL" id="QLYR01000001">
    <property type="protein sequence ID" value="RAQ30559.1"/>
    <property type="molecule type" value="Genomic_DNA"/>
</dbReference>
<organism evidence="2 3">
    <name type="scientific">Hydrogeniiclostridium mannosilyticum</name>
    <dbReference type="NCBI Taxonomy" id="2764322"/>
    <lineage>
        <taxon>Bacteria</taxon>
        <taxon>Bacillati</taxon>
        <taxon>Bacillota</taxon>
        <taxon>Clostridia</taxon>
        <taxon>Eubacteriales</taxon>
        <taxon>Acutalibacteraceae</taxon>
        <taxon>Hydrogeniiclostridium</taxon>
    </lineage>
</organism>
<evidence type="ECO:0000256" key="1">
    <source>
        <dbReference type="SAM" id="Phobius"/>
    </source>
</evidence>
<accession>A0A328UGQ9</accession>
<keyword evidence="3" id="KW-1185">Reference proteome</keyword>
<keyword evidence="1" id="KW-0812">Transmembrane</keyword>
<gene>
    <name evidence="2" type="ORF">DPQ25_03415</name>
</gene>
<feature type="transmembrane region" description="Helical" evidence="1">
    <location>
        <begin position="6"/>
        <end position="26"/>
    </location>
</feature>